<dbReference type="OrthoDB" id="771227at2759"/>
<evidence type="ECO:0000256" key="4">
    <source>
        <dbReference type="PROSITE-ProRule" id="PRU00134"/>
    </source>
</evidence>
<organism evidence="6 7">
    <name type="scientific">Pelagomonas calceolata</name>
    <dbReference type="NCBI Taxonomy" id="35677"/>
    <lineage>
        <taxon>Eukaryota</taxon>
        <taxon>Sar</taxon>
        <taxon>Stramenopiles</taxon>
        <taxon>Ochrophyta</taxon>
        <taxon>Pelagophyceae</taxon>
        <taxon>Pelagomonadales</taxon>
        <taxon>Pelagomonadaceae</taxon>
        <taxon>Pelagomonas</taxon>
    </lineage>
</organism>
<dbReference type="Gene3D" id="3.30.40.10">
    <property type="entry name" value="Zinc/RING finger domain, C3HC4 (zinc finger)"/>
    <property type="match status" value="1"/>
</dbReference>
<dbReference type="AlphaFoldDB" id="A0A8J2SZ53"/>
<dbReference type="Proteomes" id="UP000789595">
    <property type="component" value="Unassembled WGS sequence"/>
</dbReference>
<dbReference type="InterPro" id="IPR011990">
    <property type="entry name" value="TPR-like_helical_dom_sf"/>
</dbReference>
<evidence type="ECO:0000256" key="3">
    <source>
        <dbReference type="ARBA" id="ARBA00022833"/>
    </source>
</evidence>
<evidence type="ECO:0000313" key="7">
    <source>
        <dbReference type="Proteomes" id="UP000789595"/>
    </source>
</evidence>
<dbReference type="EMBL" id="CAKKNE010000006">
    <property type="protein sequence ID" value="CAH0378821.1"/>
    <property type="molecule type" value="Genomic_DNA"/>
</dbReference>
<evidence type="ECO:0000256" key="2">
    <source>
        <dbReference type="ARBA" id="ARBA00022771"/>
    </source>
</evidence>
<dbReference type="InterPro" id="IPR002893">
    <property type="entry name" value="Znf_MYND"/>
</dbReference>
<accession>A0A8J2SZ53</accession>
<dbReference type="SUPFAM" id="SSF48452">
    <property type="entry name" value="TPR-like"/>
    <property type="match status" value="1"/>
</dbReference>
<evidence type="ECO:0000259" key="5">
    <source>
        <dbReference type="PROSITE" id="PS50865"/>
    </source>
</evidence>
<keyword evidence="1" id="KW-0479">Metal-binding</keyword>
<sequence>MILTQCAVCATELGLSLGKKCGRCSTRYCGPECQVQHWKEGGHDNICKKIKKAGGAEQYNANTKYTEAVAVAAKACAEDTKGQTCYICTQAVHWKTKEGLVRMCACRGTAGFAHVSCLAEQAKILVEEAEENNLDIKRKVQLNRWHSCSLCEQKYHGVVRCALGWACWKTYAGRPETDSTRLYAINQLGNGLSSADHNEDALSVRETQLALVRHLCPTDEESMLTTQSNLAIAYKKVGRLDQATRTRGGVYFGHLKLSGKEHKSTLIAASNYASGLMDLQHFEQAKSLLHKTMPVARRVLGESHALTLGMRRNYARALRKDPAATLDDVREAVTRLEDLERTARRVLGGTNPFVMGVEHEVEASRAALRRDGYWREETAPGDVSSLREAMEAMMSGDAK</sequence>
<protein>
    <recommendedName>
        <fullName evidence="5">MYND-type domain-containing protein</fullName>
    </recommendedName>
</protein>
<dbReference type="Gene3D" id="1.25.40.10">
    <property type="entry name" value="Tetratricopeptide repeat domain"/>
    <property type="match status" value="1"/>
</dbReference>
<dbReference type="InterPro" id="IPR053137">
    <property type="entry name" value="NLR-like"/>
</dbReference>
<dbReference type="GO" id="GO:0008270">
    <property type="term" value="F:zinc ion binding"/>
    <property type="evidence" value="ECO:0007669"/>
    <property type="project" value="UniProtKB-KW"/>
</dbReference>
<dbReference type="Pfam" id="PF01753">
    <property type="entry name" value="zf-MYND"/>
    <property type="match status" value="1"/>
</dbReference>
<keyword evidence="2 4" id="KW-0863">Zinc-finger</keyword>
<evidence type="ECO:0000256" key="1">
    <source>
        <dbReference type="ARBA" id="ARBA00022723"/>
    </source>
</evidence>
<dbReference type="Gene3D" id="6.10.140.2220">
    <property type="match status" value="1"/>
</dbReference>
<dbReference type="PANTHER" id="PTHR46082">
    <property type="entry name" value="ATP/GTP-BINDING PROTEIN-RELATED"/>
    <property type="match status" value="1"/>
</dbReference>
<gene>
    <name evidence="6" type="ORF">PECAL_6P04180</name>
</gene>
<dbReference type="InterPro" id="IPR013083">
    <property type="entry name" value="Znf_RING/FYVE/PHD"/>
</dbReference>
<dbReference type="SUPFAM" id="SSF144232">
    <property type="entry name" value="HIT/MYND zinc finger-like"/>
    <property type="match status" value="1"/>
</dbReference>
<comment type="caution">
    <text evidence="6">The sequence shown here is derived from an EMBL/GenBank/DDBJ whole genome shotgun (WGS) entry which is preliminary data.</text>
</comment>
<keyword evidence="7" id="KW-1185">Reference proteome</keyword>
<dbReference type="PANTHER" id="PTHR46082:SF6">
    <property type="entry name" value="AAA+ ATPASE DOMAIN-CONTAINING PROTEIN-RELATED"/>
    <property type="match status" value="1"/>
</dbReference>
<name>A0A8J2SZ53_9STRA</name>
<dbReference type="PROSITE" id="PS50865">
    <property type="entry name" value="ZF_MYND_2"/>
    <property type="match status" value="1"/>
</dbReference>
<feature type="domain" description="MYND-type" evidence="5">
    <location>
        <begin position="6"/>
        <end position="47"/>
    </location>
</feature>
<reference evidence="6" key="1">
    <citation type="submission" date="2021-11" db="EMBL/GenBank/DDBJ databases">
        <authorList>
            <consortium name="Genoscope - CEA"/>
            <person name="William W."/>
        </authorList>
    </citation>
    <scope>NUCLEOTIDE SEQUENCE</scope>
</reference>
<evidence type="ECO:0000313" key="6">
    <source>
        <dbReference type="EMBL" id="CAH0378821.1"/>
    </source>
</evidence>
<proteinExistence type="predicted"/>
<keyword evidence="3" id="KW-0862">Zinc</keyword>